<comment type="caution">
    <text evidence="7">The sequence shown here is derived from an EMBL/GenBank/DDBJ whole genome shotgun (WGS) entry which is preliminary data.</text>
</comment>
<dbReference type="SUPFAM" id="SSF103473">
    <property type="entry name" value="MFS general substrate transporter"/>
    <property type="match status" value="1"/>
</dbReference>
<name>A0ABV6SBX5_9SPHN</name>
<feature type="transmembrane region" description="Helical" evidence="6">
    <location>
        <begin position="176"/>
        <end position="196"/>
    </location>
</feature>
<accession>A0ABV6SBX5</accession>
<dbReference type="EMBL" id="JBHLTM010000075">
    <property type="protein sequence ID" value="MFC0686760.1"/>
    <property type="molecule type" value="Genomic_DNA"/>
</dbReference>
<evidence type="ECO:0000256" key="1">
    <source>
        <dbReference type="ARBA" id="ARBA00004429"/>
    </source>
</evidence>
<feature type="transmembrane region" description="Helical" evidence="6">
    <location>
        <begin position="308"/>
        <end position="326"/>
    </location>
</feature>
<feature type="transmembrane region" description="Helical" evidence="6">
    <location>
        <begin position="12"/>
        <end position="34"/>
    </location>
</feature>
<evidence type="ECO:0000256" key="2">
    <source>
        <dbReference type="ARBA" id="ARBA00022475"/>
    </source>
</evidence>
<evidence type="ECO:0000256" key="5">
    <source>
        <dbReference type="ARBA" id="ARBA00023136"/>
    </source>
</evidence>
<dbReference type="InterPro" id="IPR036259">
    <property type="entry name" value="MFS_trans_sf"/>
</dbReference>
<dbReference type="Proteomes" id="UP001589858">
    <property type="component" value="Unassembled WGS sequence"/>
</dbReference>
<reference evidence="7 8" key="1">
    <citation type="submission" date="2024-09" db="EMBL/GenBank/DDBJ databases">
        <authorList>
            <person name="Sun Q."/>
            <person name="Mori K."/>
        </authorList>
    </citation>
    <scope>NUCLEOTIDE SEQUENCE [LARGE SCALE GENOMIC DNA]</scope>
    <source>
        <strain evidence="7 8">CICC 11035S</strain>
    </source>
</reference>
<keyword evidence="4 6" id="KW-1133">Transmembrane helix</keyword>
<feature type="transmembrane region" description="Helical" evidence="6">
    <location>
        <begin position="391"/>
        <end position="413"/>
    </location>
</feature>
<evidence type="ECO:0000256" key="4">
    <source>
        <dbReference type="ARBA" id="ARBA00022989"/>
    </source>
</evidence>
<feature type="transmembrane region" description="Helical" evidence="6">
    <location>
        <begin position="365"/>
        <end position="385"/>
    </location>
</feature>
<protein>
    <submittedName>
        <fullName evidence="7">MFS transporter</fullName>
    </submittedName>
</protein>
<feature type="transmembrane region" description="Helical" evidence="6">
    <location>
        <begin position="143"/>
        <end position="164"/>
    </location>
</feature>
<keyword evidence="5 6" id="KW-0472">Membrane</keyword>
<evidence type="ECO:0000256" key="3">
    <source>
        <dbReference type="ARBA" id="ARBA00022692"/>
    </source>
</evidence>
<feature type="transmembrane region" description="Helical" evidence="6">
    <location>
        <begin position="54"/>
        <end position="72"/>
    </location>
</feature>
<keyword evidence="8" id="KW-1185">Reference proteome</keyword>
<evidence type="ECO:0000256" key="6">
    <source>
        <dbReference type="SAM" id="Phobius"/>
    </source>
</evidence>
<keyword evidence="2" id="KW-1003">Cell membrane</keyword>
<evidence type="ECO:0000313" key="8">
    <source>
        <dbReference type="Proteomes" id="UP001589858"/>
    </source>
</evidence>
<comment type="subcellular location">
    <subcellularLocation>
        <location evidence="1">Cell inner membrane</location>
        <topology evidence="1">Multi-pass membrane protein</topology>
    </subcellularLocation>
</comment>
<organism evidence="7 8">
    <name type="scientific">Novosphingobium clariflavum</name>
    <dbReference type="NCBI Taxonomy" id="2029884"/>
    <lineage>
        <taxon>Bacteria</taxon>
        <taxon>Pseudomonadati</taxon>
        <taxon>Pseudomonadota</taxon>
        <taxon>Alphaproteobacteria</taxon>
        <taxon>Sphingomonadales</taxon>
        <taxon>Sphingomonadaceae</taxon>
        <taxon>Novosphingobium</taxon>
    </lineage>
</organism>
<dbReference type="PANTHER" id="PTHR43702:SF3">
    <property type="entry name" value="PROTEIN TSGA"/>
    <property type="match status" value="1"/>
</dbReference>
<dbReference type="InterPro" id="IPR050375">
    <property type="entry name" value="MFS_TsgA-like"/>
</dbReference>
<feature type="transmembrane region" description="Helical" evidence="6">
    <location>
        <begin position="240"/>
        <end position="261"/>
    </location>
</feature>
<feature type="transmembrane region" description="Helical" evidence="6">
    <location>
        <begin position="281"/>
        <end position="301"/>
    </location>
</feature>
<dbReference type="Gene3D" id="1.20.1250.20">
    <property type="entry name" value="MFS general substrate transporter like domains"/>
    <property type="match status" value="2"/>
</dbReference>
<dbReference type="RefSeq" id="WP_267218562.1">
    <property type="nucleotide sequence ID" value="NZ_JAPCWC010000001.1"/>
</dbReference>
<proteinExistence type="predicted"/>
<sequence>MASDPGETVVRRLLALSVGVFFIGGFLSASVSLLVPQLKSVLALDYGKVLLVQFAFHASYLLFALPAALAVVRIGYMRAIASGLAVMAAGCLALAAAQGLRDFALILGALLLLSSGQTVLQIASNTVVTVIGPSRRSAFRLNLLQGFNALGTVLGPLVSAPFLLAEAHRGEGLDTAAALPFVATGAVLAVLAAVYLRHRRLLAREGGGAGSGAGAGAGANSRFPRGGGRRILAVLRDRRLCWGIFAIFVYVGAEVTIGTLMTNVLMLPERLGLSPVSAGRLVSFYWAGAMAGRFAGAWLMTRIAEARLLLVAAVAAGVLAAAAAGLPGAAGAAALIAIGLCNAIMYPTIYALAMPADAADAPLASMWLCMAVVGGAVVPLLTGAAADAIGLLPALLLPALCYAGVALFAVMCLRAGMCLRPGKMSA</sequence>
<feature type="transmembrane region" description="Helical" evidence="6">
    <location>
        <begin position="79"/>
        <end position="97"/>
    </location>
</feature>
<dbReference type="PANTHER" id="PTHR43702">
    <property type="entry name" value="L-FUCOSE-PROTON SYMPORTER"/>
    <property type="match status" value="1"/>
</dbReference>
<gene>
    <name evidence="7" type="ORF">ACFFF8_19430</name>
</gene>
<keyword evidence="3 6" id="KW-0812">Transmembrane</keyword>
<dbReference type="InterPro" id="IPR011701">
    <property type="entry name" value="MFS"/>
</dbReference>
<evidence type="ECO:0000313" key="7">
    <source>
        <dbReference type="EMBL" id="MFC0686760.1"/>
    </source>
</evidence>
<feature type="transmembrane region" description="Helical" evidence="6">
    <location>
        <begin position="103"/>
        <end position="131"/>
    </location>
</feature>
<dbReference type="Pfam" id="PF07690">
    <property type="entry name" value="MFS_1"/>
    <property type="match status" value="1"/>
</dbReference>
<feature type="transmembrane region" description="Helical" evidence="6">
    <location>
        <begin position="332"/>
        <end position="353"/>
    </location>
</feature>